<name>A0A2N9L422_9BACT</name>
<feature type="region of interest" description="Disordered" evidence="1">
    <location>
        <begin position="468"/>
        <end position="491"/>
    </location>
</feature>
<dbReference type="InterPro" id="IPR015943">
    <property type="entry name" value="WD40/YVTN_repeat-like_dom_sf"/>
</dbReference>
<dbReference type="Proteomes" id="UP000239735">
    <property type="component" value="Unassembled WGS sequence"/>
</dbReference>
<evidence type="ECO:0000256" key="2">
    <source>
        <dbReference type="SAM" id="SignalP"/>
    </source>
</evidence>
<dbReference type="EMBL" id="OKRB01000035">
    <property type="protein sequence ID" value="SPE18077.1"/>
    <property type="molecule type" value="Genomic_DNA"/>
</dbReference>
<dbReference type="Gene3D" id="2.130.10.10">
    <property type="entry name" value="YVTN repeat-like/Quinoprotein amine dehydrogenase"/>
    <property type="match status" value="2"/>
</dbReference>
<feature type="domain" description="Oligogalacturonate lyase" evidence="3">
    <location>
        <begin position="248"/>
        <end position="461"/>
    </location>
</feature>
<dbReference type="OrthoDB" id="8432779at2"/>
<evidence type="ECO:0000256" key="1">
    <source>
        <dbReference type="SAM" id="MobiDB-lite"/>
    </source>
</evidence>
<dbReference type="GO" id="GO:0047487">
    <property type="term" value="F:oligogalacturonide lyase activity"/>
    <property type="evidence" value="ECO:0007669"/>
    <property type="project" value="InterPro"/>
</dbReference>
<feature type="compositionally biased region" description="Polar residues" evidence="1">
    <location>
        <begin position="472"/>
        <end position="485"/>
    </location>
</feature>
<protein>
    <recommendedName>
        <fullName evidence="3">Oligogalacturonate lyase domain-containing protein</fullName>
    </recommendedName>
</protein>
<accession>A0A2N9L422</accession>
<feature type="region of interest" description="Disordered" evidence="1">
    <location>
        <begin position="172"/>
        <end position="217"/>
    </location>
</feature>
<feature type="signal peptide" evidence="2">
    <location>
        <begin position="1"/>
        <end position="21"/>
    </location>
</feature>
<dbReference type="GO" id="GO:0045490">
    <property type="term" value="P:pectin catabolic process"/>
    <property type="evidence" value="ECO:0007669"/>
    <property type="project" value="InterPro"/>
</dbReference>
<organism evidence="4 5">
    <name type="scientific">Candidatus Sulfuritelmatomonas gaucii</name>
    <dbReference type="NCBI Taxonomy" id="2043161"/>
    <lineage>
        <taxon>Bacteria</taxon>
        <taxon>Pseudomonadati</taxon>
        <taxon>Acidobacteriota</taxon>
        <taxon>Terriglobia</taxon>
        <taxon>Terriglobales</taxon>
        <taxon>Acidobacteriaceae</taxon>
        <taxon>Candidatus Sulfuritelmatomonas</taxon>
    </lineage>
</organism>
<evidence type="ECO:0000313" key="4">
    <source>
        <dbReference type="EMBL" id="SPE18077.1"/>
    </source>
</evidence>
<dbReference type="AlphaFoldDB" id="A0A2N9L422"/>
<proteinExistence type="predicted"/>
<dbReference type="InterPro" id="IPR027946">
    <property type="entry name" value="Ogl_dom"/>
</dbReference>
<gene>
    <name evidence="4" type="ORF">SBA5_130016</name>
</gene>
<dbReference type="SUPFAM" id="SSF82171">
    <property type="entry name" value="DPP6 N-terminal domain-like"/>
    <property type="match status" value="1"/>
</dbReference>
<reference evidence="5" key="1">
    <citation type="submission" date="2018-02" db="EMBL/GenBank/DDBJ databases">
        <authorList>
            <person name="Hausmann B."/>
        </authorList>
    </citation>
    <scope>NUCLEOTIDE SEQUENCE [LARGE SCALE GENOMIC DNA]</scope>
    <source>
        <strain evidence="5">Peat soil MAG SbA5</strain>
    </source>
</reference>
<evidence type="ECO:0000313" key="5">
    <source>
        <dbReference type="Proteomes" id="UP000239735"/>
    </source>
</evidence>
<dbReference type="Pfam" id="PF14583">
    <property type="entry name" value="Pectate_lyase22"/>
    <property type="match status" value="1"/>
</dbReference>
<feature type="chain" id="PRO_5014860751" description="Oligogalacturonate lyase domain-containing protein" evidence="2">
    <location>
        <begin position="22"/>
        <end position="491"/>
    </location>
</feature>
<sequence>MSRLVFAAFAALLVLPAATRAADTPTKEPPKTWVDKDTGHRVWRLSDEPNSGGFYFNVNGYTPDQKSMIYTAPDGIHVLDMATMKTRLLVPNPPRPANAPAGPGGFFRYGVHALVAGFKTNSVFYTQTDPATNVTSVYKADVDTGQIRKLIDLPPRHMIVCINADETLAAGTFDESNHPNQEYGQNAPPRPQSAAPTAGGGDNRVASAAQGPHYQPMNKGEMMERRLAAHLPLVLFTIRLEPGPNGEKPGDIKELLHSTDWVNHLLFSPTDPELLMYCHEGPWQKVDRIWMIHTDGTHNTMIHKRTMVNEIFGHEFWGLDGETIWYDWQFPKGEDFFLAGYNFKTGQRTAFHLQRDEWGIHFNLTRDLSLFCDDGGDPGQVARSKNGEWIELLHPEMQKVGEGALNDPSFWQPGVFHSEHMVNMSHHNYREEPNVRFSPDKKLVIFTSNMFGPSYVFGVEVEKAVNPPADDVQSTPELAAQFNPTNPTPTH</sequence>
<evidence type="ECO:0000259" key="3">
    <source>
        <dbReference type="Pfam" id="PF14583"/>
    </source>
</evidence>
<keyword evidence="2" id="KW-0732">Signal</keyword>